<gene>
    <name evidence="1" type="ORF">NZD89_11545</name>
</gene>
<accession>A0ABY6ZM04</accession>
<dbReference type="Proteomes" id="UP001164761">
    <property type="component" value="Chromosome"/>
</dbReference>
<dbReference type="RefSeq" id="WP_268007863.1">
    <property type="nucleotide sequence ID" value="NZ_BSUT01000001.1"/>
</dbReference>
<dbReference type="EMBL" id="CP104067">
    <property type="protein sequence ID" value="WAH43958.1"/>
    <property type="molecule type" value="Genomic_DNA"/>
</dbReference>
<protein>
    <submittedName>
        <fullName evidence="1">Uncharacterized protein</fullName>
    </submittedName>
</protein>
<keyword evidence="2" id="KW-1185">Reference proteome</keyword>
<evidence type="ECO:0000313" key="1">
    <source>
        <dbReference type="EMBL" id="WAH43958.1"/>
    </source>
</evidence>
<proteinExistence type="predicted"/>
<evidence type="ECO:0000313" key="2">
    <source>
        <dbReference type="Proteomes" id="UP001164761"/>
    </source>
</evidence>
<reference evidence="1" key="1">
    <citation type="submission" date="2022-08" db="EMBL/GenBank/DDBJ databases">
        <title>Alicyclobacillus fastidiosus DSM 17978, complete genome.</title>
        <authorList>
            <person name="Wang Q."/>
            <person name="Cai R."/>
            <person name="Wang Z."/>
        </authorList>
    </citation>
    <scope>NUCLEOTIDE SEQUENCE</scope>
    <source>
        <strain evidence="1">DSM 17978</strain>
    </source>
</reference>
<name>A0ABY6ZM04_9BACL</name>
<sequence length="61" mass="6784">MNQPDVSAPILLPTDQEQIVPQTFVPAAVHSFFDGHIKSLYTAEQWMEALSFNARKPVALS</sequence>
<organism evidence="1 2">
    <name type="scientific">Alicyclobacillus fastidiosus</name>
    <dbReference type="NCBI Taxonomy" id="392011"/>
    <lineage>
        <taxon>Bacteria</taxon>
        <taxon>Bacillati</taxon>
        <taxon>Bacillota</taxon>
        <taxon>Bacilli</taxon>
        <taxon>Bacillales</taxon>
        <taxon>Alicyclobacillaceae</taxon>
        <taxon>Alicyclobacillus</taxon>
    </lineage>
</organism>